<organism evidence="1 2">
    <name type="scientific">Brassica napus</name>
    <name type="common">Rape</name>
    <dbReference type="NCBI Taxonomy" id="3708"/>
    <lineage>
        <taxon>Eukaryota</taxon>
        <taxon>Viridiplantae</taxon>
        <taxon>Streptophyta</taxon>
        <taxon>Embryophyta</taxon>
        <taxon>Tracheophyta</taxon>
        <taxon>Spermatophyta</taxon>
        <taxon>Magnoliopsida</taxon>
        <taxon>eudicotyledons</taxon>
        <taxon>Gunneridae</taxon>
        <taxon>Pentapetalae</taxon>
        <taxon>rosids</taxon>
        <taxon>malvids</taxon>
        <taxon>Brassicales</taxon>
        <taxon>Brassicaceae</taxon>
        <taxon>Brassiceae</taxon>
        <taxon>Brassica</taxon>
    </lineage>
</organism>
<name>A0ABQ7Y5N4_BRANA</name>
<reference evidence="1 2" key="1">
    <citation type="submission" date="2021-05" db="EMBL/GenBank/DDBJ databases">
        <title>Genome Assembly of Synthetic Allotetraploid Brassica napus Reveals Homoeologous Exchanges between Subgenomes.</title>
        <authorList>
            <person name="Davis J.T."/>
        </authorList>
    </citation>
    <scope>NUCLEOTIDE SEQUENCE [LARGE SCALE GENOMIC DNA]</scope>
    <source>
        <strain evidence="2">cv. Da-Ae</strain>
        <tissue evidence="1">Seedling</tissue>
    </source>
</reference>
<gene>
    <name evidence="1" type="ORF">HID58_080718</name>
</gene>
<evidence type="ECO:0000313" key="1">
    <source>
        <dbReference type="EMBL" id="KAH0863507.1"/>
    </source>
</evidence>
<proteinExistence type="predicted"/>
<accession>A0ABQ7Y5N4</accession>
<dbReference type="EMBL" id="JAGKQM010000018">
    <property type="protein sequence ID" value="KAH0863507.1"/>
    <property type="molecule type" value="Genomic_DNA"/>
</dbReference>
<sequence>CDLSGAPTRRGVLRKLKEPSIFGFCFQSEKIWVRSDLAFAGKDGEASLPPPLLSSSACTRTSNRIRFSRSRQSFSSPLWSNSGAKAHRSEDLCSLEFDWLSLLLSMPTPEVLRTTPVMASPAFKDELSLLGSELCISFSTSFLCSQAPADNFFVHLLSSPHPLCRPDGELYLPAALDRNLSTFSSSAALTWARLSASSSSSGALERKPAASVDVCLSHFGECLTELASSYSLDGLVTLIVKKRLGGEFNLMSLVL</sequence>
<protein>
    <submittedName>
        <fullName evidence="1">Uncharacterized protein</fullName>
    </submittedName>
</protein>
<evidence type="ECO:0000313" key="2">
    <source>
        <dbReference type="Proteomes" id="UP000824890"/>
    </source>
</evidence>
<comment type="caution">
    <text evidence="1">The sequence shown here is derived from an EMBL/GenBank/DDBJ whole genome shotgun (WGS) entry which is preliminary data.</text>
</comment>
<dbReference type="Proteomes" id="UP000824890">
    <property type="component" value="Unassembled WGS sequence"/>
</dbReference>
<feature type="non-terminal residue" evidence="1">
    <location>
        <position position="1"/>
    </location>
</feature>
<keyword evidence="2" id="KW-1185">Reference proteome</keyword>